<feature type="region of interest" description="Disordered" evidence="1">
    <location>
        <begin position="1"/>
        <end position="22"/>
    </location>
</feature>
<reference evidence="2" key="1">
    <citation type="submission" date="2020-05" db="EMBL/GenBank/DDBJ databases">
        <authorList>
            <person name="Chiriac C."/>
            <person name="Salcher M."/>
            <person name="Ghai R."/>
            <person name="Kavagutti S V."/>
        </authorList>
    </citation>
    <scope>NUCLEOTIDE SEQUENCE</scope>
</reference>
<protein>
    <submittedName>
        <fullName evidence="2">Unannotated protein</fullName>
    </submittedName>
</protein>
<name>A0A6J6U7T8_9ZZZZ</name>
<accession>A0A6J6U7T8</accession>
<gene>
    <name evidence="2" type="ORF">UFOPK2761_02258</name>
</gene>
<evidence type="ECO:0000313" key="2">
    <source>
        <dbReference type="EMBL" id="CAB4755288.1"/>
    </source>
</evidence>
<dbReference type="AlphaFoldDB" id="A0A6J6U7T8"/>
<sequence>MSATSPAGSPGTPTADGDWQVARPLPADRGLVARLLEECVREDRALAALAPGVADGTQRAGAWLASTRPAWSGVVAEPGRSPRRLLGYADVLATPGPTPRHRVRLVLLAAAADGTPVAGLLRTAAEEAVAALDVAATAAAPLLDPEEAPPTRFAVPVPVRRRPVAALAGAAAIGIGGVLAVLAVQVGVGPLGGVLPFLAPDVPSPVSGTAPESDPDDPTTPAPAQPVAGAGAPIAPLPAPATDGGPGASDGTDPSGPQGPATPPPGPPPAPPGDQPGLTSSLLDPVVATVVTVVDGATGGTLAPVTSLVEGTADGATDLLDDTVDGVLGLLPVTAR</sequence>
<dbReference type="EMBL" id="CAEZYQ010000018">
    <property type="protein sequence ID" value="CAB4755288.1"/>
    <property type="molecule type" value="Genomic_DNA"/>
</dbReference>
<feature type="compositionally biased region" description="Pro residues" evidence="1">
    <location>
        <begin position="260"/>
        <end position="274"/>
    </location>
</feature>
<feature type="compositionally biased region" description="Low complexity" evidence="1">
    <location>
        <begin position="225"/>
        <end position="234"/>
    </location>
</feature>
<evidence type="ECO:0000256" key="1">
    <source>
        <dbReference type="SAM" id="MobiDB-lite"/>
    </source>
</evidence>
<organism evidence="2">
    <name type="scientific">freshwater metagenome</name>
    <dbReference type="NCBI Taxonomy" id="449393"/>
    <lineage>
        <taxon>unclassified sequences</taxon>
        <taxon>metagenomes</taxon>
        <taxon>ecological metagenomes</taxon>
    </lineage>
</organism>
<proteinExistence type="predicted"/>
<feature type="region of interest" description="Disordered" evidence="1">
    <location>
        <begin position="205"/>
        <end position="281"/>
    </location>
</feature>